<dbReference type="AlphaFoldDB" id="X1S5V7"/>
<accession>X1S5V7</accession>
<gene>
    <name evidence="1" type="ORF">S12H4_37804</name>
</gene>
<protein>
    <submittedName>
        <fullName evidence="1">Uncharacterized protein</fullName>
    </submittedName>
</protein>
<proteinExistence type="predicted"/>
<comment type="caution">
    <text evidence="1">The sequence shown here is derived from an EMBL/GenBank/DDBJ whole genome shotgun (WGS) entry which is preliminary data.</text>
</comment>
<evidence type="ECO:0000313" key="1">
    <source>
        <dbReference type="EMBL" id="GAI88427.1"/>
    </source>
</evidence>
<sequence length="133" mass="14786">MPQIRDPFVHEVGGVLAAAPHNMLVTVKAAQPTREGRPTQAVMYVDVISIMDETTAAAVVDIGFMVGSHITWSRTLVCTNDTYWYRNHVHYTLTSDYQVVARFRIADPPNGAKVGDVVHMNVSGYYMEPYTSP</sequence>
<dbReference type="EMBL" id="BARW01022697">
    <property type="protein sequence ID" value="GAI88427.1"/>
    <property type="molecule type" value="Genomic_DNA"/>
</dbReference>
<reference evidence="1" key="1">
    <citation type="journal article" date="2014" name="Front. Microbiol.">
        <title>High frequency of phylogenetically diverse reductive dehalogenase-homologous genes in deep subseafloor sedimentary metagenomes.</title>
        <authorList>
            <person name="Kawai M."/>
            <person name="Futagami T."/>
            <person name="Toyoda A."/>
            <person name="Takaki Y."/>
            <person name="Nishi S."/>
            <person name="Hori S."/>
            <person name="Arai W."/>
            <person name="Tsubouchi T."/>
            <person name="Morono Y."/>
            <person name="Uchiyama I."/>
            <person name="Ito T."/>
            <person name="Fujiyama A."/>
            <person name="Inagaki F."/>
            <person name="Takami H."/>
        </authorList>
    </citation>
    <scope>NUCLEOTIDE SEQUENCE</scope>
    <source>
        <strain evidence="1">Expedition CK06-06</strain>
    </source>
</reference>
<organism evidence="1">
    <name type="scientific">marine sediment metagenome</name>
    <dbReference type="NCBI Taxonomy" id="412755"/>
    <lineage>
        <taxon>unclassified sequences</taxon>
        <taxon>metagenomes</taxon>
        <taxon>ecological metagenomes</taxon>
    </lineage>
</organism>
<name>X1S5V7_9ZZZZ</name>